<reference evidence="1" key="4">
    <citation type="submission" date="2019-03" db="UniProtKB">
        <authorList>
            <consortium name="EnsemblPlants"/>
        </authorList>
    </citation>
    <scope>IDENTIFICATION</scope>
</reference>
<reference evidence="1" key="5">
    <citation type="journal article" date="2021" name="G3 (Bethesda)">
        <title>Aegilops tauschii genome assembly Aet v5.0 features greater sequence contiguity and improved annotation.</title>
        <authorList>
            <person name="Wang L."/>
            <person name="Zhu T."/>
            <person name="Rodriguez J.C."/>
            <person name="Deal K.R."/>
            <person name="Dubcovsky J."/>
            <person name="McGuire P.E."/>
            <person name="Lux T."/>
            <person name="Spannagl M."/>
            <person name="Mayer K.F.X."/>
            <person name="Baldrich P."/>
            <person name="Meyers B.C."/>
            <person name="Huo N."/>
            <person name="Gu Y.Q."/>
            <person name="Zhou H."/>
            <person name="Devos K.M."/>
            <person name="Bennetzen J.L."/>
            <person name="Unver T."/>
            <person name="Budak H."/>
            <person name="Gulick P.J."/>
            <person name="Galiba G."/>
            <person name="Kalapos B."/>
            <person name="Nelson D.R."/>
            <person name="Li P."/>
            <person name="You F.M."/>
            <person name="Luo M.C."/>
            <person name="Dvorak J."/>
        </authorList>
    </citation>
    <scope>NUCLEOTIDE SEQUENCE [LARGE SCALE GENOMIC DNA]</scope>
    <source>
        <strain evidence="1">cv. AL8/78</strain>
    </source>
</reference>
<reference evidence="1" key="3">
    <citation type="journal article" date="2017" name="Nature">
        <title>Genome sequence of the progenitor of the wheat D genome Aegilops tauschii.</title>
        <authorList>
            <person name="Luo M.C."/>
            <person name="Gu Y.Q."/>
            <person name="Puiu D."/>
            <person name="Wang H."/>
            <person name="Twardziok S.O."/>
            <person name="Deal K.R."/>
            <person name="Huo N."/>
            <person name="Zhu T."/>
            <person name="Wang L."/>
            <person name="Wang Y."/>
            <person name="McGuire P.E."/>
            <person name="Liu S."/>
            <person name="Long H."/>
            <person name="Ramasamy R.K."/>
            <person name="Rodriguez J.C."/>
            <person name="Van S.L."/>
            <person name="Yuan L."/>
            <person name="Wang Z."/>
            <person name="Xia Z."/>
            <person name="Xiao L."/>
            <person name="Anderson O.D."/>
            <person name="Ouyang S."/>
            <person name="Liang Y."/>
            <person name="Zimin A.V."/>
            <person name="Pertea G."/>
            <person name="Qi P."/>
            <person name="Bennetzen J.L."/>
            <person name="Dai X."/>
            <person name="Dawson M.W."/>
            <person name="Muller H.G."/>
            <person name="Kugler K."/>
            <person name="Rivarola-Duarte L."/>
            <person name="Spannagl M."/>
            <person name="Mayer K.F.X."/>
            <person name="Lu F.H."/>
            <person name="Bevan M.W."/>
            <person name="Leroy P."/>
            <person name="Li P."/>
            <person name="You F.M."/>
            <person name="Sun Q."/>
            <person name="Liu Z."/>
            <person name="Lyons E."/>
            <person name="Wicker T."/>
            <person name="Salzberg S.L."/>
            <person name="Devos K.M."/>
            <person name="Dvorak J."/>
        </authorList>
    </citation>
    <scope>NUCLEOTIDE SEQUENCE [LARGE SCALE GENOMIC DNA]</scope>
    <source>
        <strain evidence="1">cv. AL8/78</strain>
    </source>
</reference>
<dbReference type="EnsemblPlants" id="AET1Gv20716300.4">
    <property type="protein sequence ID" value="AET1Gv20716300.4"/>
    <property type="gene ID" value="AET1Gv20716300"/>
</dbReference>
<organism evidence="1 2">
    <name type="scientific">Aegilops tauschii subsp. strangulata</name>
    <name type="common">Goatgrass</name>
    <dbReference type="NCBI Taxonomy" id="200361"/>
    <lineage>
        <taxon>Eukaryota</taxon>
        <taxon>Viridiplantae</taxon>
        <taxon>Streptophyta</taxon>
        <taxon>Embryophyta</taxon>
        <taxon>Tracheophyta</taxon>
        <taxon>Spermatophyta</taxon>
        <taxon>Magnoliopsida</taxon>
        <taxon>Liliopsida</taxon>
        <taxon>Poales</taxon>
        <taxon>Poaceae</taxon>
        <taxon>BOP clade</taxon>
        <taxon>Pooideae</taxon>
        <taxon>Triticodae</taxon>
        <taxon>Triticeae</taxon>
        <taxon>Triticinae</taxon>
        <taxon>Aegilops</taxon>
    </lineage>
</organism>
<reference evidence="2" key="2">
    <citation type="journal article" date="2017" name="Nat. Plants">
        <title>The Aegilops tauschii genome reveals multiple impacts of transposons.</title>
        <authorList>
            <person name="Zhao G."/>
            <person name="Zou C."/>
            <person name="Li K."/>
            <person name="Wang K."/>
            <person name="Li T."/>
            <person name="Gao L."/>
            <person name="Zhang X."/>
            <person name="Wang H."/>
            <person name="Yang Z."/>
            <person name="Liu X."/>
            <person name="Jiang W."/>
            <person name="Mao L."/>
            <person name="Kong X."/>
            <person name="Jiao Y."/>
            <person name="Jia J."/>
        </authorList>
    </citation>
    <scope>NUCLEOTIDE SEQUENCE [LARGE SCALE GENOMIC DNA]</scope>
    <source>
        <strain evidence="2">cv. AL8/78</strain>
    </source>
</reference>
<sequence length="62" mass="7320">MRCHKIYHCGTFYCTYVRTLQMYYLCTSTSSPNYKYFGTEGVLYMSRRRIIAPYVLPLCGVV</sequence>
<evidence type="ECO:0000313" key="2">
    <source>
        <dbReference type="Proteomes" id="UP000015105"/>
    </source>
</evidence>
<proteinExistence type="predicted"/>
<reference evidence="2" key="1">
    <citation type="journal article" date="2014" name="Science">
        <title>Ancient hybridizations among the ancestral genomes of bread wheat.</title>
        <authorList>
            <consortium name="International Wheat Genome Sequencing Consortium,"/>
            <person name="Marcussen T."/>
            <person name="Sandve S.R."/>
            <person name="Heier L."/>
            <person name="Spannagl M."/>
            <person name="Pfeifer M."/>
            <person name="Jakobsen K.S."/>
            <person name="Wulff B.B."/>
            <person name="Steuernagel B."/>
            <person name="Mayer K.F."/>
            <person name="Olsen O.A."/>
        </authorList>
    </citation>
    <scope>NUCLEOTIDE SEQUENCE [LARGE SCALE GENOMIC DNA]</scope>
    <source>
        <strain evidence="2">cv. AL8/78</strain>
    </source>
</reference>
<keyword evidence="2" id="KW-1185">Reference proteome</keyword>
<evidence type="ECO:0000313" key="1">
    <source>
        <dbReference type="EnsemblPlants" id="AET1Gv20716300.4"/>
    </source>
</evidence>
<dbReference type="Proteomes" id="UP000015105">
    <property type="component" value="Chromosome 1D"/>
</dbReference>
<protein>
    <submittedName>
        <fullName evidence="1">Uncharacterized protein</fullName>
    </submittedName>
</protein>
<dbReference type="Gramene" id="AET1Gv20716300.4">
    <property type="protein sequence ID" value="AET1Gv20716300.4"/>
    <property type="gene ID" value="AET1Gv20716300"/>
</dbReference>
<dbReference type="AlphaFoldDB" id="A0A452ZCP3"/>
<name>A0A452ZCP3_AEGTS</name>
<accession>A0A452ZCP3</accession>